<evidence type="ECO:0000256" key="1">
    <source>
        <dbReference type="ARBA" id="ARBA00005721"/>
    </source>
</evidence>
<comment type="caution">
    <text evidence="3">The sequence shown here is derived from an EMBL/GenBank/DDBJ whole genome shotgun (WGS) entry which is preliminary data.</text>
</comment>
<dbReference type="AlphaFoldDB" id="A0A930UVL0"/>
<organism evidence="3 4">
    <name type="scientific">Nocardioides acrostichi</name>
    <dbReference type="NCBI Taxonomy" id="2784339"/>
    <lineage>
        <taxon>Bacteria</taxon>
        <taxon>Bacillati</taxon>
        <taxon>Actinomycetota</taxon>
        <taxon>Actinomycetes</taxon>
        <taxon>Propionibacteriales</taxon>
        <taxon>Nocardioidaceae</taxon>
        <taxon>Nocardioides</taxon>
    </lineage>
</organism>
<evidence type="ECO:0000256" key="2">
    <source>
        <dbReference type="SAM" id="MobiDB-lite"/>
    </source>
</evidence>
<dbReference type="RefSeq" id="WP_194502928.1">
    <property type="nucleotide sequence ID" value="NZ_JADIVZ010000003.1"/>
</dbReference>
<dbReference type="Pfam" id="PF03780">
    <property type="entry name" value="Asp23"/>
    <property type="match status" value="1"/>
</dbReference>
<dbReference type="PANTHER" id="PTHR34297:SF3">
    <property type="entry name" value="ALKALINE SHOCK PROTEIN 23"/>
    <property type="match status" value="1"/>
</dbReference>
<dbReference type="EMBL" id="JADIVZ010000003">
    <property type="protein sequence ID" value="MBF4161658.1"/>
    <property type="molecule type" value="Genomic_DNA"/>
</dbReference>
<comment type="similarity">
    <text evidence="1">Belongs to the asp23 family.</text>
</comment>
<protein>
    <submittedName>
        <fullName evidence="3">Asp23/Gls24 family envelope stress response protein</fullName>
    </submittedName>
</protein>
<feature type="compositionally biased region" description="Polar residues" evidence="2">
    <location>
        <begin position="1"/>
        <end position="11"/>
    </location>
</feature>
<name>A0A930UVL0_9ACTN</name>
<proteinExistence type="inferred from homology"/>
<dbReference type="InterPro" id="IPR005531">
    <property type="entry name" value="Asp23"/>
</dbReference>
<evidence type="ECO:0000313" key="3">
    <source>
        <dbReference type="EMBL" id="MBF4161658.1"/>
    </source>
</evidence>
<accession>A0A930UVL0</accession>
<sequence>MSTEDTTSVTALETAGDPHPLVSEQGTTTISEVVVAKVAGLAAREIAGVHELGGSTARAVGAVRERIPGAKPSHTQGVSVEVGERQAAVDLDIVAEYGVALADMAIAVRENVIASVERMTGLGVIEVNIVVHDVVTETDDDEDPGRVQ</sequence>
<gene>
    <name evidence="3" type="ORF">ISG29_08145</name>
</gene>
<feature type="region of interest" description="Disordered" evidence="2">
    <location>
        <begin position="1"/>
        <end position="25"/>
    </location>
</feature>
<reference evidence="3" key="1">
    <citation type="submission" date="2020-11" db="EMBL/GenBank/DDBJ databases">
        <title>Nocardioides sp. CBS4Y-1, whole genome shotgun sequence.</title>
        <authorList>
            <person name="Tuo L."/>
        </authorList>
    </citation>
    <scope>NUCLEOTIDE SEQUENCE</scope>
    <source>
        <strain evidence="3">CBS4Y-1</strain>
    </source>
</reference>
<evidence type="ECO:0000313" key="4">
    <source>
        <dbReference type="Proteomes" id="UP000656804"/>
    </source>
</evidence>
<dbReference type="PANTHER" id="PTHR34297">
    <property type="entry name" value="HYPOTHETICAL CYTOSOLIC PROTEIN-RELATED"/>
    <property type="match status" value="1"/>
</dbReference>
<keyword evidence="4" id="KW-1185">Reference proteome</keyword>
<dbReference type="Proteomes" id="UP000656804">
    <property type="component" value="Unassembled WGS sequence"/>
</dbReference>